<accession>A0A0N0Z6H3</accession>
<feature type="signal peptide" evidence="1">
    <location>
        <begin position="1"/>
        <end position="21"/>
    </location>
</feature>
<dbReference type="PANTHER" id="PTHR33420">
    <property type="entry name" value="FIMBRIAL SUBUNIT ELFA-RELATED"/>
    <property type="match status" value="1"/>
</dbReference>
<dbReference type="GO" id="GO:0043709">
    <property type="term" value="P:cell adhesion involved in single-species biofilm formation"/>
    <property type="evidence" value="ECO:0007669"/>
    <property type="project" value="TreeGrafter"/>
</dbReference>
<comment type="caution">
    <text evidence="2">The sequence shown here is derived from an EMBL/GenBank/DDBJ whole genome shotgun (WGS) entry which is preliminary data.</text>
</comment>
<proteinExistence type="predicted"/>
<protein>
    <submittedName>
        <fullName evidence="2">Kappa-fimbriae major subunit</fullName>
    </submittedName>
</protein>
<organism evidence="2 3">
    <name type="scientific">Moellerella wisconsensis ATCC 35017</name>
    <dbReference type="NCBI Taxonomy" id="1354267"/>
    <lineage>
        <taxon>Bacteria</taxon>
        <taxon>Pseudomonadati</taxon>
        <taxon>Pseudomonadota</taxon>
        <taxon>Gammaproteobacteria</taxon>
        <taxon>Enterobacterales</taxon>
        <taxon>Morganellaceae</taxon>
        <taxon>Moellerella</taxon>
    </lineage>
</organism>
<dbReference type="Proteomes" id="UP000053226">
    <property type="component" value="Unassembled WGS sequence"/>
</dbReference>
<dbReference type="OrthoDB" id="6464107at2"/>
<dbReference type="PANTHER" id="PTHR33420:SF11">
    <property type="entry name" value="FIMBRIAL-LIKE PROTEIN"/>
    <property type="match status" value="1"/>
</dbReference>
<name>A0A0N0Z6H3_9GAMM</name>
<keyword evidence="1" id="KW-0732">Signal</keyword>
<dbReference type="InterPro" id="IPR036937">
    <property type="entry name" value="Adhesion_dom_fimbrial_sf"/>
</dbReference>
<dbReference type="Gene3D" id="2.60.40.1090">
    <property type="entry name" value="Fimbrial-type adhesion domain"/>
    <property type="match status" value="1"/>
</dbReference>
<dbReference type="SUPFAM" id="SSF49401">
    <property type="entry name" value="Bacterial adhesins"/>
    <property type="match status" value="1"/>
</dbReference>
<keyword evidence="3" id="KW-1185">Reference proteome</keyword>
<evidence type="ECO:0000313" key="2">
    <source>
        <dbReference type="EMBL" id="KPD01769.1"/>
    </source>
</evidence>
<reference evidence="2 3" key="1">
    <citation type="submission" date="2015-07" db="EMBL/GenBank/DDBJ databases">
        <title>ATOL: Assembling a taxonomically balanced genome-scale reconstruction of the evolutionary history of the Enterobacteriaceae.</title>
        <authorList>
            <person name="Plunkett G.III."/>
            <person name="Neeno-Eckwall E.C."/>
            <person name="Glasner J.D."/>
            <person name="Perna N.T."/>
        </authorList>
    </citation>
    <scope>NUCLEOTIDE SEQUENCE [LARGE SCALE GENOMIC DNA]</scope>
    <source>
        <strain evidence="2 3">ATCC 35017</strain>
    </source>
</reference>
<evidence type="ECO:0000313" key="3">
    <source>
        <dbReference type="Proteomes" id="UP000053226"/>
    </source>
</evidence>
<sequence length="172" mass="18080">MKKLLLPLIISGALFSGYTSANTGEVQFIGAVTSETCDINTEVGGLVKSTIDLGQMTTADKTGDYIDFDLVPRTEECLKKTSGQVGWQSAGFTNTGLANMKGTANGVSIQLTAINSTIPNQDVTYNRQSVDFGNGTDAIGNLKFKARMAATTGQTLTEGTVISSATYAVAYK</sequence>
<dbReference type="InterPro" id="IPR008966">
    <property type="entry name" value="Adhesion_dom_sf"/>
</dbReference>
<dbReference type="InterPro" id="IPR050263">
    <property type="entry name" value="Bact_Fimbrial_Adh_Pro"/>
</dbReference>
<evidence type="ECO:0000256" key="1">
    <source>
        <dbReference type="SAM" id="SignalP"/>
    </source>
</evidence>
<feature type="chain" id="PRO_5005864426" evidence="1">
    <location>
        <begin position="22"/>
        <end position="172"/>
    </location>
</feature>
<dbReference type="GO" id="GO:0009289">
    <property type="term" value="C:pilus"/>
    <property type="evidence" value="ECO:0007669"/>
    <property type="project" value="InterPro"/>
</dbReference>
<gene>
    <name evidence="2" type="ORF">M992_2850</name>
</gene>
<dbReference type="RefSeq" id="WP_053909181.1">
    <property type="nucleotide sequence ID" value="NZ_CAWMUS010000030.1"/>
</dbReference>
<dbReference type="AlphaFoldDB" id="A0A0N0Z6H3"/>
<dbReference type="EMBL" id="LGAA01000030">
    <property type="protein sequence ID" value="KPD01769.1"/>
    <property type="molecule type" value="Genomic_DNA"/>
</dbReference>